<reference evidence="12 15" key="1">
    <citation type="submission" date="2016-07" db="EMBL/GenBank/DDBJ databases">
        <title>Characterization of isolates of Eisenbergiella tayi derived from blood cultures, using whole genome sequencing.</title>
        <authorList>
            <person name="Burdz T."/>
            <person name="Wiebe D."/>
            <person name="Huynh C."/>
            <person name="Bernard K."/>
        </authorList>
    </citation>
    <scope>NUCLEOTIDE SEQUENCE [LARGE SCALE GENOMIC DNA]</scope>
    <source>
        <strain evidence="12 15">NML 110608</strain>
    </source>
</reference>
<proteinExistence type="predicted"/>
<dbReference type="InterPro" id="IPR011527">
    <property type="entry name" value="ABC1_TM_dom"/>
</dbReference>
<dbReference type="Proteomes" id="UP000094067">
    <property type="component" value="Unassembled WGS sequence"/>
</dbReference>
<dbReference type="OrthoDB" id="9762778at2"/>
<dbReference type="PROSITE" id="PS50893">
    <property type="entry name" value="ABC_TRANSPORTER_2"/>
    <property type="match status" value="1"/>
</dbReference>
<keyword evidence="7 9" id="KW-1133">Transmembrane helix</keyword>
<dbReference type="Proteomes" id="UP000094271">
    <property type="component" value="Unassembled WGS sequence"/>
</dbReference>
<evidence type="ECO:0000256" key="1">
    <source>
        <dbReference type="ARBA" id="ARBA00004651"/>
    </source>
</evidence>
<dbReference type="InterPro" id="IPR017871">
    <property type="entry name" value="ABC_transporter-like_CS"/>
</dbReference>
<dbReference type="SMART" id="SM00382">
    <property type="entry name" value="AAA"/>
    <property type="match status" value="1"/>
</dbReference>
<evidence type="ECO:0000259" key="11">
    <source>
        <dbReference type="PROSITE" id="PS50929"/>
    </source>
</evidence>
<dbReference type="EMBL" id="MEHD01000025">
    <property type="protein sequence ID" value="ODR54680.1"/>
    <property type="molecule type" value="Genomic_DNA"/>
</dbReference>
<feature type="transmembrane region" description="Helical" evidence="9">
    <location>
        <begin position="243"/>
        <end position="266"/>
    </location>
</feature>
<dbReference type="Pfam" id="PF00664">
    <property type="entry name" value="ABC_membrane"/>
    <property type="match status" value="1"/>
</dbReference>
<evidence type="ECO:0000256" key="2">
    <source>
        <dbReference type="ARBA" id="ARBA00022448"/>
    </source>
</evidence>
<reference evidence="14 17" key="2">
    <citation type="submission" date="2016-08" db="EMBL/GenBank/DDBJ databases">
        <title>Characterization of Isolates of Eisenbergiella tayi Derived from Blood Cultures, Using Whole Genome Sequencing.</title>
        <authorList>
            <person name="Bernier A.-M."/>
            <person name="Burdz T."/>
            <person name="Wiebe D."/>
            <person name="Bernard K."/>
        </authorList>
    </citation>
    <scope>NUCLEOTIDE SEQUENCE [LARGE SCALE GENOMIC DNA]</scope>
    <source>
        <strain evidence="14 17">NML120146</strain>
    </source>
</reference>
<evidence type="ECO:0000259" key="10">
    <source>
        <dbReference type="PROSITE" id="PS50893"/>
    </source>
</evidence>
<keyword evidence="5" id="KW-0547">Nucleotide-binding</keyword>
<dbReference type="Pfam" id="PF00005">
    <property type="entry name" value="ABC_tran"/>
    <property type="match status" value="1"/>
</dbReference>
<name>A0A1E3ABS1_9FIRM</name>
<dbReference type="PROSITE" id="PS00211">
    <property type="entry name" value="ABC_TRANSPORTER_1"/>
    <property type="match status" value="1"/>
</dbReference>
<dbReference type="FunFam" id="3.40.50.300:FF:000287">
    <property type="entry name" value="Multidrug ABC transporter ATP-binding protein"/>
    <property type="match status" value="1"/>
</dbReference>
<dbReference type="GO" id="GO:0016887">
    <property type="term" value="F:ATP hydrolysis activity"/>
    <property type="evidence" value="ECO:0007669"/>
    <property type="project" value="InterPro"/>
</dbReference>
<dbReference type="SUPFAM" id="SSF90123">
    <property type="entry name" value="ABC transporter transmembrane region"/>
    <property type="match status" value="1"/>
</dbReference>
<dbReference type="FunFam" id="1.20.1560.10:FF:000011">
    <property type="entry name" value="Multidrug ABC transporter ATP-binding protein"/>
    <property type="match status" value="1"/>
</dbReference>
<keyword evidence="2" id="KW-0813">Transport</keyword>
<evidence type="ECO:0000256" key="5">
    <source>
        <dbReference type="ARBA" id="ARBA00022741"/>
    </source>
</evidence>
<dbReference type="InterPro" id="IPR036640">
    <property type="entry name" value="ABC1_TM_sf"/>
</dbReference>
<evidence type="ECO:0000313" key="14">
    <source>
        <dbReference type="EMBL" id="ODR54680.1"/>
    </source>
</evidence>
<feature type="transmembrane region" description="Helical" evidence="9">
    <location>
        <begin position="57"/>
        <end position="75"/>
    </location>
</feature>
<keyword evidence="4 9" id="KW-0812">Transmembrane</keyword>
<keyword evidence="8 9" id="KW-0472">Membrane</keyword>
<dbReference type="InterPro" id="IPR003439">
    <property type="entry name" value="ABC_transporter-like_ATP-bd"/>
</dbReference>
<feature type="domain" description="ABC transmembrane type-1" evidence="11">
    <location>
        <begin position="19"/>
        <end position="304"/>
    </location>
</feature>
<dbReference type="PANTHER" id="PTHR43394:SF1">
    <property type="entry name" value="ATP-BINDING CASSETTE SUB-FAMILY B MEMBER 10, MITOCHONDRIAL"/>
    <property type="match status" value="1"/>
</dbReference>
<dbReference type="Gene3D" id="1.20.1560.10">
    <property type="entry name" value="ABC transporter type 1, transmembrane domain"/>
    <property type="match status" value="1"/>
</dbReference>
<evidence type="ECO:0000313" key="12">
    <source>
        <dbReference type="EMBL" id="ODM06212.1"/>
    </source>
</evidence>
<dbReference type="Gene3D" id="3.40.50.300">
    <property type="entry name" value="P-loop containing nucleotide triphosphate hydrolases"/>
    <property type="match status" value="1"/>
</dbReference>
<feature type="domain" description="ABC transporter" evidence="10">
    <location>
        <begin position="338"/>
        <end position="572"/>
    </location>
</feature>
<protein>
    <submittedName>
        <fullName evidence="13">ABC transporter permease</fullName>
    </submittedName>
    <submittedName>
        <fullName evidence="12">Putative ABC transporter ATP-binding protein</fullName>
    </submittedName>
</protein>
<dbReference type="PATRIC" id="fig|1432052.4.peg.2351"/>
<evidence type="ECO:0000313" key="16">
    <source>
        <dbReference type="Proteomes" id="UP000094271"/>
    </source>
</evidence>
<dbReference type="SUPFAM" id="SSF52540">
    <property type="entry name" value="P-loop containing nucleoside triphosphate hydrolases"/>
    <property type="match status" value="1"/>
</dbReference>
<evidence type="ECO:0000256" key="4">
    <source>
        <dbReference type="ARBA" id="ARBA00022692"/>
    </source>
</evidence>
<dbReference type="InterPro" id="IPR003593">
    <property type="entry name" value="AAA+_ATPase"/>
</dbReference>
<evidence type="ECO:0000256" key="6">
    <source>
        <dbReference type="ARBA" id="ARBA00022840"/>
    </source>
</evidence>
<keyword evidence="6 12" id="KW-0067">ATP-binding</keyword>
<dbReference type="GO" id="GO:0005886">
    <property type="term" value="C:plasma membrane"/>
    <property type="evidence" value="ECO:0007669"/>
    <property type="project" value="UniProtKB-SubCell"/>
</dbReference>
<feature type="transmembrane region" description="Helical" evidence="9">
    <location>
        <begin position="278"/>
        <end position="299"/>
    </location>
</feature>
<dbReference type="EMBL" id="MCGH01000002">
    <property type="protein sequence ID" value="ODM06212.1"/>
    <property type="molecule type" value="Genomic_DNA"/>
</dbReference>
<gene>
    <name evidence="13" type="ORF">BEI59_11540</name>
    <name evidence="12" type="ORF">BEI61_02101</name>
    <name evidence="14" type="ORF">BEI63_17230</name>
</gene>
<evidence type="ECO:0000313" key="13">
    <source>
        <dbReference type="EMBL" id="ODR52139.1"/>
    </source>
</evidence>
<dbReference type="GO" id="GO:0015421">
    <property type="term" value="F:ABC-type oligopeptide transporter activity"/>
    <property type="evidence" value="ECO:0007669"/>
    <property type="project" value="TreeGrafter"/>
</dbReference>
<feature type="transmembrane region" description="Helical" evidence="9">
    <location>
        <begin position="131"/>
        <end position="155"/>
    </location>
</feature>
<dbReference type="InterPro" id="IPR027417">
    <property type="entry name" value="P-loop_NTPase"/>
</dbReference>
<dbReference type="InterPro" id="IPR039421">
    <property type="entry name" value="Type_1_exporter"/>
</dbReference>
<comment type="subcellular location">
    <subcellularLocation>
        <location evidence="1">Cell membrane</location>
        <topology evidence="1">Multi-pass membrane protein</topology>
    </subcellularLocation>
</comment>
<keyword evidence="17" id="KW-1185">Reference proteome</keyword>
<dbReference type="GO" id="GO:0005524">
    <property type="term" value="F:ATP binding"/>
    <property type="evidence" value="ECO:0007669"/>
    <property type="project" value="UniProtKB-KW"/>
</dbReference>
<evidence type="ECO:0000313" key="17">
    <source>
        <dbReference type="Proteomes" id="UP000094869"/>
    </source>
</evidence>
<dbReference type="AlphaFoldDB" id="A0A1E3ABS1"/>
<organism evidence="12 15">
    <name type="scientific">Eisenbergiella tayi</name>
    <dbReference type="NCBI Taxonomy" id="1432052"/>
    <lineage>
        <taxon>Bacteria</taxon>
        <taxon>Bacillati</taxon>
        <taxon>Bacillota</taxon>
        <taxon>Clostridia</taxon>
        <taxon>Lachnospirales</taxon>
        <taxon>Lachnospiraceae</taxon>
        <taxon>Eisenbergiella</taxon>
    </lineage>
</organism>
<keyword evidence="3" id="KW-1003">Cell membrane</keyword>
<sequence length="576" mass="64179">MKMLWKLTKEASRYKVLYIFAIISTLCLTAVNLAAPKVLSTMTGVVEKGMVEESLKVIIRLTLLLLALYLFRVVFRFLSNYLAHKAAWYLVGDLRSRMYDKLQSLDLGFFHDKQTGDLMSRVVNDTRDFELLYAHMIPEMITNLVTFAGVLIILLVINWRLALITCCPIPLILFSGVIFAKKVRPFFKASQKCMGELNAKLQDNLSGLHEIQSFGQEELESGQVKEKNFEQVRAMLRALRASAVFHPCVEFLSSVGTVLVVFFGGLLAYRGQLSVEDIVAFVLYLSLFYAPVSGLANLLENLQQSLAGAERVTLILDTPSAIQDAEDAVELKDVKGSIAFEHVSFHYGNKIPVLKDISFSCKPGMMVALVGPTGVGKTTMTQLLSRFYDPVEGTIRIDGTDIRKATLQSLRRNISPVLQDTFLFNGTIAENIGYAKPDATQEEIEAAAKAANIHDDIMHMPEQYDTKVGERGLRLSGGQKQRVAIARAILRQSPIIILDEATASVDVETERQIQKAISSLTGNRTIIAIAHRLSTIQNADLILVIHEGEIVERGTHKELMGEKGFYYRLQQAQLSQ</sequence>
<evidence type="ECO:0000256" key="7">
    <source>
        <dbReference type="ARBA" id="ARBA00022989"/>
    </source>
</evidence>
<comment type="caution">
    <text evidence="12">The sequence shown here is derived from an EMBL/GenBank/DDBJ whole genome shotgun (WGS) entry which is preliminary data.</text>
</comment>
<reference evidence="13 16" key="3">
    <citation type="submission" date="2016-08" db="EMBL/GenBank/DDBJ databases">
        <authorList>
            <person name="Seilhamer J.J."/>
        </authorList>
    </citation>
    <scope>NUCLEOTIDE SEQUENCE [LARGE SCALE GENOMIC DNA]</scope>
    <source>
        <strain evidence="13 16">NML150140-1</strain>
    </source>
</reference>
<dbReference type="PANTHER" id="PTHR43394">
    <property type="entry name" value="ATP-DEPENDENT PERMEASE MDL1, MITOCHONDRIAL"/>
    <property type="match status" value="1"/>
</dbReference>
<dbReference type="EMBL" id="MEHA01000007">
    <property type="protein sequence ID" value="ODR52139.1"/>
    <property type="molecule type" value="Genomic_DNA"/>
</dbReference>
<evidence type="ECO:0000256" key="3">
    <source>
        <dbReference type="ARBA" id="ARBA00022475"/>
    </source>
</evidence>
<dbReference type="CDD" id="cd18778">
    <property type="entry name" value="ABC_6TM_exporter_like"/>
    <property type="match status" value="1"/>
</dbReference>
<evidence type="ECO:0000256" key="8">
    <source>
        <dbReference type="ARBA" id="ARBA00023136"/>
    </source>
</evidence>
<evidence type="ECO:0000256" key="9">
    <source>
        <dbReference type="SAM" id="Phobius"/>
    </source>
</evidence>
<dbReference type="Proteomes" id="UP000094869">
    <property type="component" value="Unassembled WGS sequence"/>
</dbReference>
<evidence type="ECO:0000313" key="15">
    <source>
        <dbReference type="Proteomes" id="UP000094067"/>
    </source>
</evidence>
<dbReference type="PROSITE" id="PS50929">
    <property type="entry name" value="ABC_TM1F"/>
    <property type="match status" value="1"/>
</dbReference>
<feature type="transmembrane region" description="Helical" evidence="9">
    <location>
        <begin position="161"/>
        <end position="180"/>
    </location>
</feature>
<accession>A0A1E3ABS1</accession>
<dbReference type="RefSeq" id="WP_069152240.1">
    <property type="nucleotide sequence ID" value="NZ_DAWDRA010000119.1"/>
</dbReference>